<comment type="caution">
    <text evidence="1">The sequence shown here is derived from an EMBL/GenBank/DDBJ whole genome shotgun (WGS) entry which is preliminary data.</text>
</comment>
<evidence type="ECO:0000313" key="2">
    <source>
        <dbReference type="Proteomes" id="UP000789375"/>
    </source>
</evidence>
<organism evidence="1 2">
    <name type="scientific">Funneliformis mosseae</name>
    <name type="common">Endomycorrhizal fungus</name>
    <name type="synonym">Glomus mosseae</name>
    <dbReference type="NCBI Taxonomy" id="27381"/>
    <lineage>
        <taxon>Eukaryota</taxon>
        <taxon>Fungi</taxon>
        <taxon>Fungi incertae sedis</taxon>
        <taxon>Mucoromycota</taxon>
        <taxon>Glomeromycotina</taxon>
        <taxon>Glomeromycetes</taxon>
        <taxon>Glomerales</taxon>
        <taxon>Glomeraceae</taxon>
        <taxon>Funneliformis</taxon>
    </lineage>
</organism>
<sequence>ISERHYKRMHIAEPVQEHETDEGCNEFTFNAFNISDNEESDDNIDDTFENIINSNNINSERWSENYIGEYDKRPYDSEVGRHDIHPADNILAKWKLLDLFGESLEAPVYIDSMIILLKK</sequence>
<dbReference type="Proteomes" id="UP000789375">
    <property type="component" value="Unassembled WGS sequence"/>
</dbReference>
<gene>
    <name evidence="1" type="ORF">FMOSSE_LOCUS12308</name>
</gene>
<evidence type="ECO:0000313" key="1">
    <source>
        <dbReference type="EMBL" id="CAG8668954.1"/>
    </source>
</evidence>
<accession>A0A9N9H9C7</accession>
<feature type="non-terminal residue" evidence="1">
    <location>
        <position position="119"/>
    </location>
</feature>
<proteinExistence type="predicted"/>
<dbReference type="AlphaFoldDB" id="A0A9N9H9C7"/>
<keyword evidence="2" id="KW-1185">Reference proteome</keyword>
<reference evidence="1" key="1">
    <citation type="submission" date="2021-06" db="EMBL/GenBank/DDBJ databases">
        <authorList>
            <person name="Kallberg Y."/>
            <person name="Tangrot J."/>
            <person name="Rosling A."/>
        </authorList>
    </citation>
    <scope>NUCLEOTIDE SEQUENCE</scope>
    <source>
        <strain evidence="1">87-6 pot B 2015</strain>
    </source>
</reference>
<name>A0A9N9H9C7_FUNMO</name>
<protein>
    <submittedName>
        <fullName evidence="1">8807_t:CDS:1</fullName>
    </submittedName>
</protein>
<dbReference type="EMBL" id="CAJVPP010005705">
    <property type="protein sequence ID" value="CAG8668954.1"/>
    <property type="molecule type" value="Genomic_DNA"/>
</dbReference>